<evidence type="ECO:0000313" key="2">
    <source>
        <dbReference type="EMBL" id="OOZ37975.1"/>
    </source>
</evidence>
<keyword evidence="3" id="KW-1185">Reference proteome</keyword>
<dbReference type="Gene3D" id="3.40.50.12500">
    <property type="match status" value="1"/>
</dbReference>
<dbReference type="EMBL" id="MPRL01000154">
    <property type="protein sequence ID" value="OOZ37975.1"/>
    <property type="molecule type" value="Genomic_DNA"/>
</dbReference>
<comment type="caution">
    <text evidence="2">The sequence shown here is derived from an EMBL/GenBank/DDBJ whole genome shotgun (WGS) entry which is preliminary data.</text>
</comment>
<dbReference type="Pfam" id="PF01177">
    <property type="entry name" value="Asp_Glu_race"/>
    <property type="match status" value="1"/>
</dbReference>
<protein>
    <recommendedName>
        <fullName evidence="4">Hydantoin racemase</fullName>
    </recommendedName>
</protein>
<dbReference type="Proteomes" id="UP000191110">
    <property type="component" value="Unassembled WGS sequence"/>
</dbReference>
<dbReference type="PANTHER" id="PTHR28047">
    <property type="entry name" value="PROTEIN DCG1"/>
    <property type="match status" value="1"/>
</dbReference>
<proteinExistence type="inferred from homology"/>
<comment type="similarity">
    <text evidence="1">Belongs to the HyuE racemase family.</text>
</comment>
<dbReference type="GO" id="GO:0047661">
    <property type="term" value="F:amino-acid racemase activity"/>
    <property type="evidence" value="ECO:0007669"/>
    <property type="project" value="InterPro"/>
</dbReference>
<dbReference type="InterPro" id="IPR053714">
    <property type="entry name" value="Iso_Racemase_Enz_sf"/>
</dbReference>
<dbReference type="OrthoDB" id="9791723at2"/>
<dbReference type="RefSeq" id="WP_078485233.1">
    <property type="nucleotide sequence ID" value="NZ_MPRL01000154.1"/>
</dbReference>
<sequence length="240" mass="26448">MGQKLALVDIADEWIEGLLGDECAIEHLTFGADLTNLEYHYYEHVALHNLIPAAIEAEKNGADGLLLGCFYDPGLRELRELLQMPVVGVGEATLHTAATLCAGKFSVIVGRNKWIPKMADNARSYGLETRIASWRSLEMSVAQMDDRERAYEAIIREAKVAMEVDRTEVICLGCTGLTGLARRAQQELGIPVLDPVAIGLKVLEFRAELWRLQGVSHSSGSRYFCGSLFWASKPKQAANT</sequence>
<dbReference type="AlphaFoldDB" id="A0A1T2KYQ7"/>
<dbReference type="PANTHER" id="PTHR28047:SF5">
    <property type="entry name" value="PROTEIN DCG1"/>
    <property type="match status" value="1"/>
</dbReference>
<accession>A0A1T2KYQ7</accession>
<evidence type="ECO:0000256" key="1">
    <source>
        <dbReference type="ARBA" id="ARBA00038414"/>
    </source>
</evidence>
<reference evidence="2 3" key="1">
    <citation type="submission" date="2016-11" db="EMBL/GenBank/DDBJ databases">
        <title>Mixed transmission modes and dynamic genome evolution in an obligate animal-bacterial symbiosis.</title>
        <authorList>
            <person name="Russell S.L."/>
            <person name="Corbett-Detig R.B."/>
            <person name="Cavanaugh C.M."/>
        </authorList>
    </citation>
    <scope>NUCLEOTIDE SEQUENCE [LARGE SCALE GENOMIC DNA]</scope>
    <source>
        <strain evidence="2">Sveles-Q1</strain>
    </source>
</reference>
<dbReference type="InterPro" id="IPR052186">
    <property type="entry name" value="Hydantoin_racemase-like"/>
</dbReference>
<evidence type="ECO:0008006" key="4">
    <source>
        <dbReference type="Google" id="ProtNLM"/>
    </source>
</evidence>
<name>A0A1T2KYQ7_9GAMM</name>
<gene>
    <name evidence="2" type="ORF">BOW53_16835</name>
</gene>
<dbReference type="InterPro" id="IPR015942">
    <property type="entry name" value="Asp/Glu/hydantoin_racemase"/>
</dbReference>
<organism evidence="2 3">
    <name type="scientific">Solemya pervernicosa gill symbiont</name>
    <dbReference type="NCBI Taxonomy" id="642797"/>
    <lineage>
        <taxon>Bacteria</taxon>
        <taxon>Pseudomonadati</taxon>
        <taxon>Pseudomonadota</taxon>
        <taxon>Gammaproteobacteria</taxon>
        <taxon>sulfur-oxidizing symbionts</taxon>
    </lineage>
</organism>
<evidence type="ECO:0000313" key="3">
    <source>
        <dbReference type="Proteomes" id="UP000191110"/>
    </source>
</evidence>